<gene>
    <name evidence="1" type="ORF">METZ01_LOCUS440272</name>
</gene>
<name>A0A382YY39_9ZZZZ</name>
<organism evidence="1">
    <name type="scientific">marine metagenome</name>
    <dbReference type="NCBI Taxonomy" id="408172"/>
    <lineage>
        <taxon>unclassified sequences</taxon>
        <taxon>metagenomes</taxon>
        <taxon>ecological metagenomes</taxon>
    </lineage>
</organism>
<evidence type="ECO:0000313" key="1">
    <source>
        <dbReference type="EMBL" id="SVD87418.1"/>
    </source>
</evidence>
<accession>A0A382YY39</accession>
<reference evidence="1" key="1">
    <citation type="submission" date="2018-05" db="EMBL/GenBank/DDBJ databases">
        <authorList>
            <person name="Lanie J.A."/>
            <person name="Ng W.-L."/>
            <person name="Kazmierczak K.M."/>
            <person name="Andrzejewski T.M."/>
            <person name="Davidsen T.M."/>
            <person name="Wayne K.J."/>
            <person name="Tettelin H."/>
            <person name="Glass J.I."/>
            <person name="Rusch D."/>
            <person name="Podicherti R."/>
            <person name="Tsui H.-C.T."/>
            <person name="Winkler M.E."/>
        </authorList>
    </citation>
    <scope>NUCLEOTIDE SEQUENCE</scope>
</reference>
<dbReference type="EMBL" id="UINC01178969">
    <property type="protein sequence ID" value="SVD87418.1"/>
    <property type="molecule type" value="Genomic_DNA"/>
</dbReference>
<sequence length="116" mass="13270">MTLYNNGTVSGVVADDIVGEQREKFPNHKPWMIAIHDDQDATRMVEMVSYPFKASYDLNDGHELDEREWRILVRETPGDPTSMVERQADDVEPLMAYGGAVVAEKFCQWNGFLYRG</sequence>
<protein>
    <submittedName>
        <fullName evidence="1">Uncharacterized protein</fullName>
    </submittedName>
</protein>
<dbReference type="AlphaFoldDB" id="A0A382YY39"/>
<proteinExistence type="predicted"/>